<dbReference type="EMBL" id="CAJNOW010000946">
    <property type="protein sequence ID" value="CAF1298806.1"/>
    <property type="molecule type" value="Genomic_DNA"/>
</dbReference>
<comment type="caution">
    <text evidence="3">The sequence shown here is derived from an EMBL/GenBank/DDBJ whole genome shotgun (WGS) entry which is preliminary data.</text>
</comment>
<feature type="domain" description="F-box" evidence="1">
    <location>
        <begin position="31"/>
        <end position="83"/>
    </location>
</feature>
<dbReference type="AlphaFoldDB" id="A0A816BHQ5"/>
<dbReference type="SUPFAM" id="SSF81383">
    <property type="entry name" value="F-box domain"/>
    <property type="match status" value="1"/>
</dbReference>
<dbReference type="InterPro" id="IPR036047">
    <property type="entry name" value="F-box-like_dom_sf"/>
</dbReference>
<accession>A0A816BHQ5</accession>
<evidence type="ECO:0000313" key="3">
    <source>
        <dbReference type="EMBL" id="CAF1610052.1"/>
    </source>
</evidence>
<dbReference type="InterPro" id="IPR001810">
    <property type="entry name" value="F-box_dom"/>
</dbReference>
<evidence type="ECO:0000259" key="1">
    <source>
        <dbReference type="PROSITE" id="PS50181"/>
    </source>
</evidence>
<protein>
    <recommendedName>
        <fullName evidence="1">F-box domain-containing protein</fullName>
    </recommendedName>
</protein>
<proteinExistence type="predicted"/>
<dbReference type="Proteomes" id="UP000663834">
    <property type="component" value="Unassembled WGS sequence"/>
</dbReference>
<dbReference type="PROSITE" id="PS50181">
    <property type="entry name" value="FBOX"/>
    <property type="match status" value="1"/>
</dbReference>
<sequence length="638" mass="75802">MDTVMKQFSSSQVKKRKEHKIKRTKSKRSMVTQFEDLPNELFYEIFQFFDSYDIYETFSNLNSRFYSLIIHSSLPIKLNFSNLSKTVFQHRCNSILTPNVHRIISLQFSNHLIIHNFFKLFTLDSSFRRLETLNLYNAKCENLFPILTSLALLPCLYSLTITGIENFESPSYVYCLIIRLPVLKYCKLSIGLWNRHINLPLANEECSPIENLIINSKCNLDQLNDILVYTPNLNYLSCQISTLNSTQISMSIISTKLINLSLKLEDTSFDEFEWFISCCSEQLQLLRISTQRDIEFLNADRWQKLISKKMPYLRRFDFRHKTITGGRMDDCCRYHVLIDRFKSSFWTDRQWVFTHQHYRSKDFISWIVFYSTQPYRWNHYDFYDASCQYYETGFNLANEVDLHNYSAIIQNSIDFPRTNRLILSGENMIENPSNIFDLTRGFSPIKLTELSIQDKTLRLEHLLLLLNYFPNIQSLTIPTTILSLNSPLSENNRLTFNKNNILKINLLDRSTLEDIQILNRFCLYLNSLEIEADHENLELILRFLLRTSVNRNHRNRPPASPSTKNIIFWQQEYSACVRCMKTRTFTSLQSPCNHRLSSICFRDINYLMAQKLQRRIDQEGLLEDYLLEYLDQKMYIWW</sequence>
<evidence type="ECO:0000313" key="4">
    <source>
        <dbReference type="Proteomes" id="UP000663855"/>
    </source>
</evidence>
<name>A0A816BHQ5_9BILA</name>
<dbReference type="Proteomes" id="UP000663855">
    <property type="component" value="Unassembled WGS sequence"/>
</dbReference>
<organism evidence="3 4">
    <name type="scientific">Rotaria magnacalcarata</name>
    <dbReference type="NCBI Taxonomy" id="392030"/>
    <lineage>
        <taxon>Eukaryota</taxon>
        <taxon>Metazoa</taxon>
        <taxon>Spiralia</taxon>
        <taxon>Gnathifera</taxon>
        <taxon>Rotifera</taxon>
        <taxon>Eurotatoria</taxon>
        <taxon>Bdelloidea</taxon>
        <taxon>Philodinida</taxon>
        <taxon>Philodinidae</taxon>
        <taxon>Rotaria</taxon>
    </lineage>
</organism>
<gene>
    <name evidence="3" type="ORF">CJN711_LOCUS36393</name>
    <name evidence="2" type="ORF">KQP761_LOCUS4662</name>
</gene>
<dbReference type="OrthoDB" id="9990102at2759"/>
<reference evidence="3" key="1">
    <citation type="submission" date="2021-02" db="EMBL/GenBank/DDBJ databases">
        <authorList>
            <person name="Nowell W R."/>
        </authorList>
    </citation>
    <scope>NUCLEOTIDE SEQUENCE</scope>
</reference>
<evidence type="ECO:0000313" key="2">
    <source>
        <dbReference type="EMBL" id="CAF1298806.1"/>
    </source>
</evidence>
<dbReference type="EMBL" id="CAJNOV010017617">
    <property type="protein sequence ID" value="CAF1610052.1"/>
    <property type="molecule type" value="Genomic_DNA"/>
</dbReference>